<dbReference type="PANTHER" id="PTHR44688:SF16">
    <property type="entry name" value="DNA-BINDING TRANSCRIPTIONAL ACTIVATOR DEVR_DOSR"/>
    <property type="match status" value="1"/>
</dbReference>
<dbReference type="PROSITE" id="PS00622">
    <property type="entry name" value="HTH_LUXR_1"/>
    <property type="match status" value="1"/>
</dbReference>
<dbReference type="Pfam" id="PF00196">
    <property type="entry name" value="GerE"/>
    <property type="match status" value="1"/>
</dbReference>
<dbReference type="SUPFAM" id="SSF46894">
    <property type="entry name" value="C-terminal effector domain of the bipartite response regulators"/>
    <property type="match status" value="1"/>
</dbReference>
<dbReference type="PRINTS" id="PR00038">
    <property type="entry name" value="HTHLUXR"/>
</dbReference>
<dbReference type="EMBL" id="FNNQ01000010">
    <property type="protein sequence ID" value="SDX08961.1"/>
    <property type="molecule type" value="Genomic_DNA"/>
</dbReference>
<evidence type="ECO:0000313" key="6">
    <source>
        <dbReference type="Proteomes" id="UP000198534"/>
    </source>
</evidence>
<keyword evidence="1" id="KW-0805">Transcription regulation</keyword>
<dbReference type="InterPro" id="IPR000792">
    <property type="entry name" value="Tscrpt_reg_LuxR_C"/>
</dbReference>
<dbReference type="InterPro" id="IPR016032">
    <property type="entry name" value="Sig_transdc_resp-reg_C-effctor"/>
</dbReference>
<evidence type="ECO:0000256" key="3">
    <source>
        <dbReference type="ARBA" id="ARBA00023163"/>
    </source>
</evidence>
<evidence type="ECO:0000259" key="4">
    <source>
        <dbReference type="PROSITE" id="PS50043"/>
    </source>
</evidence>
<dbReference type="InterPro" id="IPR036388">
    <property type="entry name" value="WH-like_DNA-bd_sf"/>
</dbReference>
<sequence length="107" mass="12215">MGKLDFKLIENNELHLCKICKKDSTSFQSLKSSTCLCFTLTNMEKKVARELIKDKSNQEIADTLYISKRTVESHITSAIQKLRVKSRVGLAVKTTELLMLNNEYKTS</sequence>
<dbReference type="GO" id="GO:0006355">
    <property type="term" value="P:regulation of DNA-templated transcription"/>
    <property type="evidence" value="ECO:0007669"/>
    <property type="project" value="InterPro"/>
</dbReference>
<dbReference type="PROSITE" id="PS50043">
    <property type="entry name" value="HTH_LUXR_2"/>
    <property type="match status" value="1"/>
</dbReference>
<keyword evidence="3" id="KW-0804">Transcription</keyword>
<feature type="domain" description="HTH luxR-type" evidence="4">
    <location>
        <begin position="33"/>
        <end position="98"/>
    </location>
</feature>
<gene>
    <name evidence="5" type="ORF">SAMN05444487_11015</name>
</gene>
<dbReference type="Proteomes" id="UP000198534">
    <property type="component" value="Unassembled WGS sequence"/>
</dbReference>
<dbReference type="RefSeq" id="WP_143035041.1">
    <property type="nucleotide sequence ID" value="NZ_FNNQ01000010.1"/>
</dbReference>
<dbReference type="GO" id="GO:0003677">
    <property type="term" value="F:DNA binding"/>
    <property type="evidence" value="ECO:0007669"/>
    <property type="project" value="UniProtKB-KW"/>
</dbReference>
<protein>
    <submittedName>
        <fullName evidence="5">Regulatory protein, luxR family</fullName>
    </submittedName>
</protein>
<dbReference type="Gene3D" id="1.10.10.10">
    <property type="entry name" value="Winged helix-like DNA-binding domain superfamily/Winged helix DNA-binding domain"/>
    <property type="match status" value="1"/>
</dbReference>
<evidence type="ECO:0000256" key="2">
    <source>
        <dbReference type="ARBA" id="ARBA00023125"/>
    </source>
</evidence>
<dbReference type="PANTHER" id="PTHR44688">
    <property type="entry name" value="DNA-BINDING TRANSCRIPTIONAL ACTIVATOR DEVR_DOSR"/>
    <property type="match status" value="1"/>
</dbReference>
<evidence type="ECO:0000256" key="1">
    <source>
        <dbReference type="ARBA" id="ARBA00023015"/>
    </source>
</evidence>
<name>A0A1H2YV75_9BACL</name>
<dbReference type="AlphaFoldDB" id="A0A1H2YV75"/>
<reference evidence="5 6" key="1">
    <citation type="submission" date="2016-10" db="EMBL/GenBank/DDBJ databases">
        <authorList>
            <person name="de Groot N.N."/>
        </authorList>
    </citation>
    <scope>NUCLEOTIDE SEQUENCE [LARGE SCALE GENOMIC DNA]</scope>
    <source>
        <strain evidence="5 6">DSM 45610</strain>
    </source>
</reference>
<proteinExistence type="predicted"/>
<keyword evidence="6" id="KW-1185">Reference proteome</keyword>
<keyword evidence="2" id="KW-0238">DNA-binding</keyword>
<dbReference type="CDD" id="cd06170">
    <property type="entry name" value="LuxR_C_like"/>
    <property type="match status" value="1"/>
</dbReference>
<organism evidence="5 6">
    <name type="scientific">Marininema mesophilum</name>
    <dbReference type="NCBI Taxonomy" id="1048340"/>
    <lineage>
        <taxon>Bacteria</taxon>
        <taxon>Bacillati</taxon>
        <taxon>Bacillota</taxon>
        <taxon>Bacilli</taxon>
        <taxon>Bacillales</taxon>
        <taxon>Thermoactinomycetaceae</taxon>
        <taxon>Marininema</taxon>
    </lineage>
</organism>
<dbReference type="SMART" id="SM00421">
    <property type="entry name" value="HTH_LUXR"/>
    <property type="match status" value="1"/>
</dbReference>
<accession>A0A1H2YV75</accession>
<evidence type="ECO:0000313" key="5">
    <source>
        <dbReference type="EMBL" id="SDX08961.1"/>
    </source>
</evidence>
<dbReference type="OrthoDB" id="2567653at2"/>
<dbReference type="STRING" id="1048340.SAMN05444487_11015"/>